<dbReference type="EMBL" id="PUDN01000002">
    <property type="protein sequence ID" value="PQH55700.1"/>
    <property type="molecule type" value="Genomic_DNA"/>
</dbReference>
<gene>
    <name evidence="1" type="ORF">A7M90_17420</name>
    <name evidence="2" type="ORF">C5U34_01065</name>
</gene>
<evidence type="ECO:0000313" key="4">
    <source>
        <dbReference type="Proteomes" id="UP000239276"/>
    </source>
</evidence>
<dbReference type="AlphaFoldDB" id="A0A1S2FYD7"/>
<dbReference type="RefSeq" id="WP_057693326.1">
    <property type="nucleotide sequence ID" value="NZ_CAUZGK010000006.1"/>
</dbReference>
<dbReference type="EMBL" id="LYKI01000014">
    <property type="protein sequence ID" value="OIG73258.1"/>
    <property type="molecule type" value="Genomic_DNA"/>
</dbReference>
<comment type="caution">
    <text evidence="1">The sequence shown here is derived from an EMBL/GenBank/DDBJ whole genome shotgun (WGS) entry which is preliminary data.</text>
</comment>
<protein>
    <submittedName>
        <fullName evidence="1">Uncharacterized protein</fullName>
    </submittedName>
</protein>
<evidence type="ECO:0000313" key="2">
    <source>
        <dbReference type="EMBL" id="PQH55700.1"/>
    </source>
</evidence>
<sequence>MTPLLKAGNKPANPEDLLQTVSDSLSKLEHYLSALSRMHFDDDLPSEEFNAIMCGLHLQVYEICQQIKA</sequence>
<name>A0A1S2FYD7_ACIBA</name>
<dbReference type="Proteomes" id="UP000239276">
    <property type="component" value="Unassembled WGS sequence"/>
</dbReference>
<dbReference type="Proteomes" id="UP000179937">
    <property type="component" value="Unassembled WGS sequence"/>
</dbReference>
<organism evidence="1 3">
    <name type="scientific">Acinetobacter baumannii</name>
    <dbReference type="NCBI Taxonomy" id="470"/>
    <lineage>
        <taxon>Bacteria</taxon>
        <taxon>Pseudomonadati</taxon>
        <taxon>Pseudomonadota</taxon>
        <taxon>Gammaproteobacteria</taxon>
        <taxon>Moraxellales</taxon>
        <taxon>Moraxellaceae</taxon>
        <taxon>Acinetobacter</taxon>
        <taxon>Acinetobacter calcoaceticus/baumannii complex</taxon>
    </lineage>
</organism>
<evidence type="ECO:0000313" key="1">
    <source>
        <dbReference type="EMBL" id="OIG73258.1"/>
    </source>
</evidence>
<accession>A0A1S2FYD7</accession>
<reference evidence="1 3" key="1">
    <citation type="submission" date="2016-05" db="EMBL/GenBank/DDBJ databases">
        <title>The evolution of Acinetobacter baumannii in vivo.</title>
        <authorList>
            <person name="Hua X."/>
            <person name="Yu Y."/>
        </authorList>
    </citation>
    <scope>NUCLEOTIDE SEQUENCE [LARGE SCALE GENOMIC DNA]</scope>
    <source>
        <strain evidence="1 3">XH647</strain>
    </source>
</reference>
<proteinExistence type="predicted"/>
<reference evidence="2 4" key="2">
    <citation type="journal article" date="2018" name="J. Antimicrob. Chemother.">
        <title>Phylogenomics of colistin-susceptible and resistant XDR Acinetobacter baumannii.</title>
        <authorList>
            <person name="Mustapha M."/>
            <person name="Li B."/>
            <person name="Pacey M.P."/>
            <person name="Mettus R.T."/>
            <person name="McElheny C.L."/>
            <person name="Ernst R.K."/>
            <person name="Cooper V.S."/>
            <person name="Doi Y."/>
        </authorList>
    </citation>
    <scope>NUCLEOTIDE SEQUENCE [LARGE SCALE GENOMIC DNA]</scope>
    <source>
        <strain evidence="2 4">R20</strain>
    </source>
</reference>
<evidence type="ECO:0000313" key="3">
    <source>
        <dbReference type="Proteomes" id="UP000179937"/>
    </source>
</evidence>